<evidence type="ECO:0000256" key="3">
    <source>
        <dbReference type="ARBA" id="ARBA00023242"/>
    </source>
</evidence>
<dbReference type="AlphaFoldDB" id="A0AAE0WWT4"/>
<sequence length="687" mass="77180">MFDANGAKSKLPSRVLACTACQQRKIKCDRHFPCQHCTKSGLQCIPAALVQKTRRKRFAERELLGRVRHYEDLLRENDIPFEPIHSAQGKSPQDTVTEKSEVKLEPISHEPKNVFRVMNLKRDDKNPTSPDDNQARDLDDDSTDVITEAMMKTTLDDIYTNDDHLMFGERINDADLSALHPAPAQIFKLWQTYQENVDPLLKVTHGPSLQARIVDAMGSLQTIDSTLEALLFSIYSMAVLSLDKASCYAMFGAAQDDLLSGYQFGCQQALLSCGVFKSNDREGLTALFLYLISARPATDPRTLFLTLGMAVRLAQRIGIHDESANSQCNVLEAEMRRRLWWSLIIFDNRVSEMSASKTTMLLPLWDCKIPLNVGDHELREDMKTPPTPHPTPTEAWFVVVRAEMDEYMRNCPFQLDFVSPALKLLSRNVRPVEDPSESELADLVGSIEGNFLTHCNKENPLQLMTACFSRDYLAKNQLLEHFSKSVDASEPTKEQSQHATALALEVLECDTTLMASPLTQGYLWMVSYHFPFPAYINLVQDLKRDPTNSLAGEAWQAMDINYRVRCEKMPGAGLFLKVTSKHLLQAWAVYEAALRTAGQPVVVPRVVLATQAQVAHLTKKPSFDVQNGDLAQHQQPGFGYADSVVGEQTAATSSVPSHMMSMDTAPVFDVNQIDWASIDWSEMEKTW</sequence>
<dbReference type="Pfam" id="PF04082">
    <property type="entry name" value="Fungal_trans"/>
    <property type="match status" value="1"/>
</dbReference>
<dbReference type="EMBL" id="JAUTXT010000002">
    <property type="protein sequence ID" value="KAK3679482.1"/>
    <property type="molecule type" value="Genomic_DNA"/>
</dbReference>
<dbReference type="CDD" id="cd12148">
    <property type="entry name" value="fungal_TF_MHR"/>
    <property type="match status" value="1"/>
</dbReference>
<evidence type="ECO:0000256" key="4">
    <source>
        <dbReference type="SAM" id="MobiDB-lite"/>
    </source>
</evidence>
<dbReference type="InterPro" id="IPR001138">
    <property type="entry name" value="Zn2Cys6_DnaBD"/>
</dbReference>
<dbReference type="GO" id="GO:0008270">
    <property type="term" value="F:zinc ion binding"/>
    <property type="evidence" value="ECO:0007669"/>
    <property type="project" value="InterPro"/>
</dbReference>
<dbReference type="Proteomes" id="UP001274830">
    <property type="component" value="Unassembled WGS sequence"/>
</dbReference>
<accession>A0AAE0WWT4</accession>
<dbReference type="GO" id="GO:0003677">
    <property type="term" value="F:DNA binding"/>
    <property type="evidence" value="ECO:0007669"/>
    <property type="project" value="InterPro"/>
</dbReference>
<dbReference type="InterPro" id="IPR007219">
    <property type="entry name" value="XnlR_reg_dom"/>
</dbReference>
<protein>
    <recommendedName>
        <fullName evidence="5">Zn(2)-C6 fungal-type domain-containing protein</fullName>
    </recommendedName>
</protein>
<keyword evidence="2" id="KW-0479">Metal-binding</keyword>
<feature type="region of interest" description="Disordered" evidence="4">
    <location>
        <begin position="119"/>
        <end position="140"/>
    </location>
</feature>
<comment type="caution">
    <text evidence="6">The sequence shown here is derived from an EMBL/GenBank/DDBJ whole genome shotgun (WGS) entry which is preliminary data.</text>
</comment>
<name>A0AAE0WWT4_9PEZI</name>
<gene>
    <name evidence="6" type="ORF">LTR78_001043</name>
</gene>
<dbReference type="PROSITE" id="PS50048">
    <property type="entry name" value="ZN2_CY6_FUNGAL_2"/>
    <property type="match status" value="1"/>
</dbReference>
<dbReference type="Gene3D" id="4.10.240.10">
    <property type="entry name" value="Zn(2)-C6 fungal-type DNA-binding domain"/>
    <property type="match status" value="1"/>
</dbReference>
<dbReference type="GO" id="GO:0005634">
    <property type="term" value="C:nucleus"/>
    <property type="evidence" value="ECO:0007669"/>
    <property type="project" value="UniProtKB-SubCell"/>
</dbReference>
<reference evidence="6" key="1">
    <citation type="submission" date="2023-07" db="EMBL/GenBank/DDBJ databases">
        <title>Black Yeasts Isolated from many extreme environments.</title>
        <authorList>
            <person name="Coleine C."/>
            <person name="Stajich J.E."/>
            <person name="Selbmann L."/>
        </authorList>
    </citation>
    <scope>NUCLEOTIDE SEQUENCE</scope>
    <source>
        <strain evidence="6">CCFEE 5485</strain>
    </source>
</reference>
<evidence type="ECO:0000256" key="1">
    <source>
        <dbReference type="ARBA" id="ARBA00004123"/>
    </source>
</evidence>
<dbReference type="InterPro" id="IPR050613">
    <property type="entry name" value="Sec_Metabolite_Reg"/>
</dbReference>
<evidence type="ECO:0000313" key="7">
    <source>
        <dbReference type="Proteomes" id="UP001274830"/>
    </source>
</evidence>
<organism evidence="6 7">
    <name type="scientific">Recurvomyces mirabilis</name>
    <dbReference type="NCBI Taxonomy" id="574656"/>
    <lineage>
        <taxon>Eukaryota</taxon>
        <taxon>Fungi</taxon>
        <taxon>Dikarya</taxon>
        <taxon>Ascomycota</taxon>
        <taxon>Pezizomycotina</taxon>
        <taxon>Dothideomycetes</taxon>
        <taxon>Dothideomycetidae</taxon>
        <taxon>Mycosphaerellales</taxon>
        <taxon>Teratosphaeriaceae</taxon>
        <taxon>Recurvomyces</taxon>
    </lineage>
</organism>
<feature type="region of interest" description="Disordered" evidence="4">
    <location>
        <begin position="81"/>
        <end position="101"/>
    </location>
</feature>
<keyword evidence="7" id="KW-1185">Reference proteome</keyword>
<evidence type="ECO:0000259" key="5">
    <source>
        <dbReference type="PROSITE" id="PS50048"/>
    </source>
</evidence>
<evidence type="ECO:0000256" key="2">
    <source>
        <dbReference type="ARBA" id="ARBA00022723"/>
    </source>
</evidence>
<dbReference type="GO" id="GO:0006351">
    <property type="term" value="P:DNA-templated transcription"/>
    <property type="evidence" value="ECO:0007669"/>
    <property type="project" value="InterPro"/>
</dbReference>
<dbReference type="PANTHER" id="PTHR31001:SF45">
    <property type="entry name" value="ZN(II)2CYS6 TRANSCRIPTION FACTOR (EUROFUNG)"/>
    <property type="match status" value="1"/>
</dbReference>
<dbReference type="SMART" id="SM00906">
    <property type="entry name" value="Fungal_trans"/>
    <property type="match status" value="1"/>
</dbReference>
<comment type="subcellular location">
    <subcellularLocation>
        <location evidence="1">Nucleus</location>
    </subcellularLocation>
</comment>
<proteinExistence type="predicted"/>
<dbReference type="SMART" id="SM00066">
    <property type="entry name" value="GAL4"/>
    <property type="match status" value="1"/>
</dbReference>
<dbReference type="CDD" id="cd00067">
    <property type="entry name" value="GAL4"/>
    <property type="match status" value="1"/>
</dbReference>
<dbReference type="Pfam" id="PF00172">
    <property type="entry name" value="Zn_clus"/>
    <property type="match status" value="1"/>
</dbReference>
<dbReference type="SUPFAM" id="SSF57701">
    <property type="entry name" value="Zn2/Cys6 DNA-binding domain"/>
    <property type="match status" value="1"/>
</dbReference>
<dbReference type="InterPro" id="IPR036864">
    <property type="entry name" value="Zn2-C6_fun-type_DNA-bd_sf"/>
</dbReference>
<dbReference type="PANTHER" id="PTHR31001">
    <property type="entry name" value="UNCHARACTERIZED TRANSCRIPTIONAL REGULATORY PROTEIN"/>
    <property type="match status" value="1"/>
</dbReference>
<evidence type="ECO:0000313" key="6">
    <source>
        <dbReference type="EMBL" id="KAK3679482.1"/>
    </source>
</evidence>
<keyword evidence="3" id="KW-0539">Nucleus</keyword>
<dbReference type="GO" id="GO:0000981">
    <property type="term" value="F:DNA-binding transcription factor activity, RNA polymerase II-specific"/>
    <property type="evidence" value="ECO:0007669"/>
    <property type="project" value="InterPro"/>
</dbReference>
<feature type="domain" description="Zn(2)-C6 fungal-type" evidence="5">
    <location>
        <begin position="17"/>
        <end position="44"/>
    </location>
</feature>